<dbReference type="AlphaFoldDB" id="A0A378YCT0"/>
<keyword evidence="2" id="KW-1185">Reference proteome</keyword>
<dbReference type="EMBL" id="UGRY01000002">
    <property type="protein sequence ID" value="SUA75012.1"/>
    <property type="molecule type" value="Genomic_DNA"/>
</dbReference>
<reference evidence="1 2" key="1">
    <citation type="submission" date="2018-06" db="EMBL/GenBank/DDBJ databases">
        <authorList>
            <consortium name="Pathogen Informatics"/>
            <person name="Doyle S."/>
        </authorList>
    </citation>
    <scope>NUCLEOTIDE SEQUENCE [LARGE SCALE GENOMIC DNA]</scope>
    <source>
        <strain evidence="1 2">NCTC1934</strain>
    </source>
</reference>
<proteinExistence type="predicted"/>
<sequence length="106" mass="11185">MSEFQPTMGADRAYPSWGSYQLARHVLGAHLGCRAADCPHKGPAVEALIAAVDAELGEVRALVEDAVSAEPADGPLARRSAEFVSRLAAVIRPVDRMSTATPDSAR</sequence>
<dbReference type="Proteomes" id="UP000255467">
    <property type="component" value="Unassembled WGS sequence"/>
</dbReference>
<accession>A0A378YCT0</accession>
<protein>
    <submittedName>
        <fullName evidence="1">Uncharacterized protein</fullName>
    </submittedName>
</protein>
<gene>
    <name evidence="1" type="ORF">NCTC1934_01865</name>
</gene>
<dbReference type="STRING" id="1406858.GCA_000710895_02745"/>
<name>A0A378YCT0_9NOCA</name>
<evidence type="ECO:0000313" key="1">
    <source>
        <dbReference type="EMBL" id="SUA75012.1"/>
    </source>
</evidence>
<dbReference type="RefSeq" id="WP_157533565.1">
    <property type="nucleotide sequence ID" value="NZ_CP041695.1"/>
</dbReference>
<organism evidence="1 2">
    <name type="scientific">Nocardia otitidiscaviarum</name>
    <dbReference type="NCBI Taxonomy" id="1823"/>
    <lineage>
        <taxon>Bacteria</taxon>
        <taxon>Bacillati</taxon>
        <taxon>Actinomycetota</taxon>
        <taxon>Actinomycetes</taxon>
        <taxon>Mycobacteriales</taxon>
        <taxon>Nocardiaceae</taxon>
        <taxon>Nocardia</taxon>
    </lineage>
</organism>
<evidence type="ECO:0000313" key="2">
    <source>
        <dbReference type="Proteomes" id="UP000255467"/>
    </source>
</evidence>
<dbReference type="GeneID" id="80337571"/>